<name>A0A8J5R454_9HYME</name>
<gene>
    <name evidence="1" type="ORF">G9C98_001203</name>
</gene>
<accession>A0A8J5R454</accession>
<keyword evidence="2" id="KW-1185">Reference proteome</keyword>
<reference evidence="1" key="2">
    <citation type="submission" date="2021-04" db="EMBL/GenBank/DDBJ databases">
        <title>Genome-wide patterns of bracovirus chromosomal integration into multiple host tissues during parasitism.</title>
        <authorList>
            <person name="Chebbi M.A.C."/>
        </authorList>
    </citation>
    <scope>NUCLEOTIDE SEQUENCE</scope>
    <source>
        <tissue evidence="1">Whole body</tissue>
    </source>
</reference>
<comment type="caution">
    <text evidence="1">The sequence shown here is derived from an EMBL/GenBank/DDBJ whole genome shotgun (WGS) entry which is preliminary data.</text>
</comment>
<dbReference type="EMBL" id="JAAOIC020000024">
    <property type="protein sequence ID" value="KAG8040087.1"/>
    <property type="molecule type" value="Genomic_DNA"/>
</dbReference>
<dbReference type="AlphaFoldDB" id="A0A8J5R454"/>
<protein>
    <submittedName>
        <fullName evidence="1">Uncharacterized protein</fullName>
    </submittedName>
</protein>
<evidence type="ECO:0000313" key="2">
    <source>
        <dbReference type="Proteomes" id="UP000729913"/>
    </source>
</evidence>
<reference evidence="1" key="1">
    <citation type="submission" date="2020-03" db="EMBL/GenBank/DDBJ databases">
        <authorList>
            <person name="Chebbi M.A."/>
            <person name="Drezen J.M."/>
        </authorList>
    </citation>
    <scope>NUCLEOTIDE SEQUENCE</scope>
    <source>
        <tissue evidence="1">Whole body</tissue>
    </source>
</reference>
<evidence type="ECO:0000313" key="1">
    <source>
        <dbReference type="EMBL" id="KAG8040087.1"/>
    </source>
</evidence>
<dbReference type="OrthoDB" id="7676617at2759"/>
<proteinExistence type="predicted"/>
<organism evidence="1 2">
    <name type="scientific">Cotesia typhae</name>
    <dbReference type="NCBI Taxonomy" id="2053667"/>
    <lineage>
        <taxon>Eukaryota</taxon>
        <taxon>Metazoa</taxon>
        <taxon>Ecdysozoa</taxon>
        <taxon>Arthropoda</taxon>
        <taxon>Hexapoda</taxon>
        <taxon>Insecta</taxon>
        <taxon>Pterygota</taxon>
        <taxon>Neoptera</taxon>
        <taxon>Endopterygota</taxon>
        <taxon>Hymenoptera</taxon>
        <taxon>Apocrita</taxon>
        <taxon>Ichneumonoidea</taxon>
        <taxon>Braconidae</taxon>
        <taxon>Microgastrinae</taxon>
        <taxon>Cotesia</taxon>
    </lineage>
</organism>
<sequence>MNLISVFKFTGIPFEGSHGISYIHDIKGSDYNFTESLEVDLIIDGLREIFDENFDDLTIRNVKSVNYLKSGMQRVGKSLVSSIQYFLSYLGLFRSNNKLVSAVQKITNHVLRSATIKDEVFRQYLSLAYLIPLHSEISTRINRHFLRSNYPSKGYARSNFDLAKDSSDNGGSWVFKWLNLIQKFYDFLANAFDCLDSGKWYDVKKAFQDLMKYRMNTVKKIITQRLQRPIPNHPKINGIVFTDHQAFICDIIVNDLTSDFRNCLLQVRAIDACSKKNAASLSSDRSQAKLSNILKKRMHSGIGSDCLVKKSNESIMTFCKNELKSNLTESFILLFSKSNRNRLYNSSSLEYMMDYVSRAVVKNQLFFNAFKDFLEMKSSFKQRAYGVHSKELRNNLSEVILRTIGRVHVMNTKIGKKLVEVSEDPKKVLSKNLRTMRCISKWLDKLLNRTRHRSLTGKSRYDKNFDAKNGEQNSLRDHEKSIRELVVSMKSLSELNLRKSSTIFTLANTFLLATVFYECISILVTLMYHGDHIHSLHVNPADHDHNYHHDEGNYDTHPVTTEQENVIDDNYGEYEQFEQPGNRIYRREVGEQYVDLSSVPDLMNDDTEKFNYFNFNDIVKEYYN</sequence>
<dbReference type="Proteomes" id="UP000729913">
    <property type="component" value="Unassembled WGS sequence"/>
</dbReference>